<dbReference type="InterPro" id="IPR021840">
    <property type="entry name" value="DUF3433"/>
</dbReference>
<feature type="transmembrane region" description="Helical" evidence="2">
    <location>
        <begin position="163"/>
        <end position="185"/>
    </location>
</feature>
<comment type="caution">
    <text evidence="3">The sequence shown here is derived from an EMBL/GenBank/DDBJ whole genome shotgun (WGS) entry which is preliminary data.</text>
</comment>
<dbReference type="Pfam" id="PF11915">
    <property type="entry name" value="DUF3433"/>
    <property type="match status" value="2"/>
</dbReference>
<evidence type="ECO:0000256" key="1">
    <source>
        <dbReference type="SAM" id="MobiDB-lite"/>
    </source>
</evidence>
<feature type="transmembrane region" description="Helical" evidence="2">
    <location>
        <begin position="122"/>
        <end position="143"/>
    </location>
</feature>
<feature type="transmembrane region" description="Helical" evidence="2">
    <location>
        <begin position="835"/>
        <end position="858"/>
    </location>
</feature>
<dbReference type="PANTHER" id="PTHR37544:SF3">
    <property type="entry name" value="SPRAY"/>
    <property type="match status" value="1"/>
</dbReference>
<accession>A0A8H8UPJ2</accession>
<dbReference type="EMBL" id="WIWT01000234">
    <property type="protein sequence ID" value="KAF3196495.1"/>
    <property type="molecule type" value="Genomic_DNA"/>
</dbReference>
<evidence type="ECO:0000313" key="4">
    <source>
        <dbReference type="Proteomes" id="UP000614610"/>
    </source>
</evidence>
<feature type="compositionally biased region" description="Pro residues" evidence="1">
    <location>
        <begin position="57"/>
        <end position="67"/>
    </location>
</feature>
<keyword evidence="2" id="KW-1133">Transmembrane helix</keyword>
<keyword evidence="2" id="KW-0812">Transmembrane</keyword>
<dbReference type="PANTHER" id="PTHR37544">
    <property type="entry name" value="SPRAY-RELATED"/>
    <property type="match status" value="1"/>
</dbReference>
<protein>
    <submittedName>
        <fullName evidence="3">Uncharacterized protein</fullName>
    </submittedName>
</protein>
<feature type="compositionally biased region" description="Low complexity" evidence="1">
    <location>
        <begin position="31"/>
        <end position="56"/>
    </location>
</feature>
<organism evidence="3 4">
    <name type="scientific">Orbilia oligospora</name>
    <name type="common">Nematode-trapping fungus</name>
    <name type="synonym">Arthrobotrys oligospora</name>
    <dbReference type="NCBI Taxonomy" id="2813651"/>
    <lineage>
        <taxon>Eukaryota</taxon>
        <taxon>Fungi</taxon>
        <taxon>Dikarya</taxon>
        <taxon>Ascomycota</taxon>
        <taxon>Pezizomycotina</taxon>
        <taxon>Orbiliomycetes</taxon>
        <taxon>Orbiliales</taxon>
        <taxon>Orbiliaceae</taxon>
        <taxon>Orbilia</taxon>
    </lineage>
</organism>
<feature type="transmembrane region" description="Helical" evidence="2">
    <location>
        <begin position="605"/>
        <end position="626"/>
    </location>
</feature>
<feature type="transmembrane region" description="Helical" evidence="2">
    <location>
        <begin position="235"/>
        <end position="252"/>
    </location>
</feature>
<feature type="transmembrane region" description="Helical" evidence="2">
    <location>
        <begin position="1240"/>
        <end position="1261"/>
    </location>
</feature>
<evidence type="ECO:0000256" key="2">
    <source>
        <dbReference type="SAM" id="Phobius"/>
    </source>
</evidence>
<evidence type="ECO:0000313" key="3">
    <source>
        <dbReference type="EMBL" id="KAF3196495.1"/>
    </source>
</evidence>
<keyword evidence="2" id="KW-0472">Membrane</keyword>
<feature type="region of interest" description="Disordered" evidence="1">
    <location>
        <begin position="1"/>
        <end position="89"/>
    </location>
</feature>
<feature type="transmembrane region" description="Helical" evidence="2">
    <location>
        <begin position="769"/>
        <end position="789"/>
    </location>
</feature>
<sequence length="1366" mass="152133">MTGRQYQDAAGRLPYRNRSLNTSSVQPVAHTPTSRTPSPTPTSILTSSPTISNPSQSPTPPQTPGPVPRGTAASGSSSANIKDKPFPRPPVSKWSFKSFSSFGSEKIKDHNLPSWKPFTLRLPYLIFLILLTLFFIISIELLFRKSQRDGYLTFAQGDGLNGWQIFVSQYMGTVASVIFAILLSLSDLDAKRLEPWFELSKPDGVTAKNSILLCYPFDFLAFVPFKAAKRGHWSVFHIGTATVLVFWFITPLQSSLVATVQQQVTLPTNFMTTQSLKKVSAFGLEITSFMNVAYSISWLNSTPPIYSTKSEAVLPFEPVSTLSSGSDADTEVWTSNSTAYYTEISCRPAERIVIREPTRSARLEVDDSERFLYDRRTNCSFRHPGFQKLYKPTPENPWRQWYAQFIGYNSGANSAYYLNTPSCQIQGPNTSLFLVIFAYQRDYNATPSVNAVFCEPEYRRSAVEVVVDGQTKLAKNITYIGTPELLNPDQFNATIFETVVSGGGVSSSNGGPFTSAPRHTARTKEVTRLMINSDWVYETNVLGYLFAIDSNIEKYLDFSFLTSTIDKAYRLLFVTYATSKLMETERNPVDGRVSITTEAVVVPEIFARVLEGLLAAVVVLLVSFVVSSTRRASGLVCDPASLAGTMALVANEPKLLEKFETLDGTSTISQLHQAVDDDSLKFKLDSRVGKYQLSIVSEAAAGSGSSSTSRIFQPQENEQEKNFELGAVAGTIFILLLGGLLVFISYIFHYHNTHNGLPSFSDNIFVFQLLFSYIPTAIGTLLEPFWVLLTRFICVLQPLETLRHGHALASESLTLKFEAVPPSLTLFSALRSRHYFLSILAMAALSTNALAIALGALFDPETVKSPTVTEVREQFLPSVQALPYYYSLAIVNESQIPEHHFVTGRDDHYYALYANFTSNTPLPAWSTPTHFFLPLKPNDIQSLNSSDIFRAETLGLNASLSCETIDLPLRVEYKIPEEVQVASLKFRTTAYENSGPFCENSVIFQLGSLLNDGTIAGIQSGYNGSIAMEAYPQIKAASNNTRENEICGGLVPAIFSRTQSLKNITHFDPTTFEYKSIVCRPKLDVNRYEITFDTSGQIIESKINGNSTDEKSRVFAGSITESQFLAKMQLLLRSDLSDSSLSIERGTWLQFSESSLPTGWVNFMIQTISNSTEAFDPQIPLQDIDMGLISKQLNEVYSRVFTAALGIYHSQMFTRAPSSMPQIKGVKFAPTVRVQISTSMFALTATLLGFYFILAIHFYLFRVSRLFQRLPTSIASEIQLFHKSSVLDDVRGTELLTGQQRKAHLSSLNRRYGYGRFIGRDSILRVGIEREPLLDHMSNQEVRNQGLGKFGLAIEYWVKWVKKTLT</sequence>
<reference evidence="3" key="1">
    <citation type="submission" date="2019-06" db="EMBL/GenBank/DDBJ databases">
        <authorList>
            <person name="Palmer J.M."/>
        </authorList>
    </citation>
    <scope>NUCLEOTIDE SEQUENCE</scope>
    <source>
        <strain evidence="3">TWF679</strain>
    </source>
</reference>
<gene>
    <name evidence="3" type="ORF">TWF679_005086</name>
</gene>
<feature type="transmembrane region" description="Helical" evidence="2">
    <location>
        <begin position="725"/>
        <end position="749"/>
    </location>
</feature>
<proteinExistence type="predicted"/>
<dbReference type="OrthoDB" id="3248909at2759"/>
<dbReference type="Proteomes" id="UP000614610">
    <property type="component" value="Unassembled WGS sequence"/>
</dbReference>
<name>A0A8H8UPJ2_ORBOL</name>